<sequence length="552" mass="59996">MPADRTKTLKRSDSDESLAWQTPETENTFTIETWTPWADSDVPPPLVDAPPYEADSKPLDFILFPPPDSAPSGAPAKRAPHSKKKPASHIPRPPNAFILFRSSFIKSQAVSTAVETNHSTLSKIIGLTWAGLAEDERKIWFDKAKEALEEHRKRFPGYAFRPVQARGGRAAAGNSNGPGGGGGTGGEGTFHVDGQKTEKRRVREVEPKDIKRCTKIAQLLVEGKKGAELNAAVAEFDRTHVPQIITRFEAPITERAFRRPSIIIETGKTAPVKAASTSPRKVPRQRRSSSAPVEDTARTRNNGSFLQKVVAHGKSAAAKKQQRSATPAGTTMTVNSATVFAEEDVNTFDAATFNFSSFSFDAMQQQQQLYAPAPCDPLAAFSPIDTSYSSPAPYSPAPYSPVAHVFHAPSPALSINTNTAYLTHHNQEDWTSAPGSPFTPTTMGSPMPSQFLEFDAGAHSQSQSPMPFTGALDMNFDAYGFGGAFEPMQQQQQQVQYKEPTTEQAIFAAFQQHQSANVMTTSYDGLMPQFGALDMEFGAFMMNATAETGYAL</sequence>
<dbReference type="InterPro" id="IPR009071">
    <property type="entry name" value="HMG_box_dom"/>
</dbReference>
<accession>A0A8H5BQZ6</accession>
<dbReference type="GO" id="GO:0005634">
    <property type="term" value="C:nucleus"/>
    <property type="evidence" value="ECO:0007669"/>
    <property type="project" value="UniProtKB-UniRule"/>
</dbReference>
<evidence type="ECO:0000256" key="1">
    <source>
        <dbReference type="ARBA" id="ARBA00023125"/>
    </source>
</evidence>
<feature type="compositionally biased region" description="Basic and acidic residues" evidence="4">
    <location>
        <begin position="1"/>
        <end position="14"/>
    </location>
</feature>
<proteinExistence type="predicted"/>
<dbReference type="OrthoDB" id="6247875at2759"/>
<dbReference type="SMART" id="SM00398">
    <property type="entry name" value="HMG"/>
    <property type="match status" value="1"/>
</dbReference>
<feature type="region of interest" description="Disordered" evidence="4">
    <location>
        <begin position="168"/>
        <end position="206"/>
    </location>
</feature>
<evidence type="ECO:0000313" key="6">
    <source>
        <dbReference type="EMBL" id="KAF5327738.1"/>
    </source>
</evidence>
<dbReference type="Pfam" id="PF00505">
    <property type="entry name" value="HMG_box"/>
    <property type="match status" value="1"/>
</dbReference>
<feature type="region of interest" description="Disordered" evidence="4">
    <location>
        <begin position="1"/>
        <end position="27"/>
    </location>
</feature>
<feature type="domain" description="HMG box" evidence="5">
    <location>
        <begin position="90"/>
        <end position="159"/>
    </location>
</feature>
<keyword evidence="7" id="KW-1185">Reference proteome</keyword>
<dbReference type="AlphaFoldDB" id="A0A8H5BQZ6"/>
<feature type="region of interest" description="Disordered" evidence="4">
    <location>
        <begin position="270"/>
        <end position="302"/>
    </location>
</feature>
<evidence type="ECO:0000256" key="4">
    <source>
        <dbReference type="SAM" id="MobiDB-lite"/>
    </source>
</evidence>
<feature type="compositionally biased region" description="Gly residues" evidence="4">
    <location>
        <begin position="176"/>
        <end position="188"/>
    </location>
</feature>
<keyword evidence="2 3" id="KW-0539">Nucleus</keyword>
<evidence type="ECO:0000259" key="5">
    <source>
        <dbReference type="PROSITE" id="PS50118"/>
    </source>
</evidence>
<name>A0A8H5BQZ6_9AGAR</name>
<dbReference type="InterPro" id="IPR036910">
    <property type="entry name" value="HMG_box_dom_sf"/>
</dbReference>
<gene>
    <name evidence="6" type="ORF">D9619_005148</name>
</gene>
<keyword evidence="1 3" id="KW-0238">DNA-binding</keyword>
<evidence type="ECO:0000256" key="2">
    <source>
        <dbReference type="ARBA" id="ARBA00023242"/>
    </source>
</evidence>
<comment type="caution">
    <text evidence="6">The sequence shown here is derived from an EMBL/GenBank/DDBJ whole genome shotgun (WGS) entry which is preliminary data.</text>
</comment>
<feature type="compositionally biased region" description="Basic residues" evidence="4">
    <location>
        <begin position="78"/>
        <end position="87"/>
    </location>
</feature>
<dbReference type="CDD" id="cd01389">
    <property type="entry name" value="HMG-box_ROX1-like"/>
    <property type="match status" value="1"/>
</dbReference>
<organism evidence="6 7">
    <name type="scientific">Psilocybe cf. subviscida</name>
    <dbReference type="NCBI Taxonomy" id="2480587"/>
    <lineage>
        <taxon>Eukaryota</taxon>
        <taxon>Fungi</taxon>
        <taxon>Dikarya</taxon>
        <taxon>Basidiomycota</taxon>
        <taxon>Agaricomycotina</taxon>
        <taxon>Agaricomycetes</taxon>
        <taxon>Agaricomycetidae</taxon>
        <taxon>Agaricales</taxon>
        <taxon>Agaricineae</taxon>
        <taxon>Strophariaceae</taxon>
        <taxon>Psilocybe</taxon>
    </lineage>
</organism>
<protein>
    <recommendedName>
        <fullName evidence="5">HMG box domain-containing protein</fullName>
    </recommendedName>
</protein>
<dbReference type="PANTHER" id="PTHR45789">
    <property type="entry name" value="FI18025P1"/>
    <property type="match status" value="1"/>
</dbReference>
<dbReference type="GO" id="GO:0000978">
    <property type="term" value="F:RNA polymerase II cis-regulatory region sequence-specific DNA binding"/>
    <property type="evidence" value="ECO:0007669"/>
    <property type="project" value="TreeGrafter"/>
</dbReference>
<dbReference type="InterPro" id="IPR051356">
    <property type="entry name" value="SOX/SOX-like_TF"/>
</dbReference>
<feature type="compositionally biased region" description="Basic and acidic residues" evidence="4">
    <location>
        <begin position="193"/>
        <end position="206"/>
    </location>
</feature>
<dbReference type="EMBL" id="JAACJJ010000014">
    <property type="protein sequence ID" value="KAF5327738.1"/>
    <property type="molecule type" value="Genomic_DNA"/>
</dbReference>
<feature type="region of interest" description="Disordered" evidence="4">
    <location>
        <begin position="63"/>
        <end position="93"/>
    </location>
</feature>
<evidence type="ECO:0000256" key="3">
    <source>
        <dbReference type="PROSITE-ProRule" id="PRU00267"/>
    </source>
</evidence>
<evidence type="ECO:0000313" key="7">
    <source>
        <dbReference type="Proteomes" id="UP000567179"/>
    </source>
</evidence>
<feature type="DNA-binding region" description="HMG box" evidence="3">
    <location>
        <begin position="90"/>
        <end position="159"/>
    </location>
</feature>
<dbReference type="GO" id="GO:0000981">
    <property type="term" value="F:DNA-binding transcription factor activity, RNA polymerase II-specific"/>
    <property type="evidence" value="ECO:0007669"/>
    <property type="project" value="TreeGrafter"/>
</dbReference>
<reference evidence="6 7" key="1">
    <citation type="journal article" date="2020" name="ISME J.">
        <title>Uncovering the hidden diversity of litter-decomposition mechanisms in mushroom-forming fungi.</title>
        <authorList>
            <person name="Floudas D."/>
            <person name="Bentzer J."/>
            <person name="Ahren D."/>
            <person name="Johansson T."/>
            <person name="Persson P."/>
            <person name="Tunlid A."/>
        </authorList>
    </citation>
    <scope>NUCLEOTIDE SEQUENCE [LARGE SCALE GENOMIC DNA]</scope>
    <source>
        <strain evidence="6 7">CBS 101986</strain>
    </source>
</reference>
<dbReference type="PANTHER" id="PTHR45789:SF2">
    <property type="entry name" value="FI18025P1"/>
    <property type="match status" value="1"/>
</dbReference>
<dbReference type="SUPFAM" id="SSF47095">
    <property type="entry name" value="HMG-box"/>
    <property type="match status" value="1"/>
</dbReference>
<dbReference type="PROSITE" id="PS50118">
    <property type="entry name" value="HMG_BOX_2"/>
    <property type="match status" value="1"/>
</dbReference>
<dbReference type="Gene3D" id="1.10.30.10">
    <property type="entry name" value="High mobility group box domain"/>
    <property type="match status" value="1"/>
</dbReference>
<dbReference type="Proteomes" id="UP000567179">
    <property type="component" value="Unassembled WGS sequence"/>
</dbReference>